<dbReference type="Proteomes" id="UP001623348">
    <property type="component" value="Unassembled WGS sequence"/>
</dbReference>
<feature type="signal peptide" evidence="1">
    <location>
        <begin position="1"/>
        <end position="16"/>
    </location>
</feature>
<evidence type="ECO:0000256" key="1">
    <source>
        <dbReference type="SAM" id="SignalP"/>
    </source>
</evidence>
<accession>A0ABC9WV85</accession>
<dbReference type="EMBL" id="BAAFJT010000004">
    <property type="protein sequence ID" value="GAB0189363.1"/>
    <property type="molecule type" value="Genomic_DNA"/>
</dbReference>
<reference evidence="2 3" key="1">
    <citation type="submission" date="2024-06" db="EMBL/GenBank/DDBJ databases">
        <title>The draft genome of Grus japonensis, version 3.</title>
        <authorList>
            <person name="Nabeshima K."/>
            <person name="Suzuki S."/>
            <person name="Onuma M."/>
        </authorList>
    </citation>
    <scope>NUCLEOTIDE SEQUENCE [LARGE SCALE GENOMIC DNA]</scope>
    <source>
        <strain evidence="2 3">451A</strain>
    </source>
</reference>
<gene>
    <name evidence="2" type="ORF">GRJ2_001401600</name>
</gene>
<comment type="caution">
    <text evidence="2">The sequence shown here is derived from an EMBL/GenBank/DDBJ whole genome shotgun (WGS) entry which is preliminary data.</text>
</comment>
<name>A0ABC9WV85_GRUJA</name>
<organism evidence="2 3">
    <name type="scientific">Grus japonensis</name>
    <name type="common">Japanese crane</name>
    <name type="synonym">Red-crowned crane</name>
    <dbReference type="NCBI Taxonomy" id="30415"/>
    <lineage>
        <taxon>Eukaryota</taxon>
        <taxon>Metazoa</taxon>
        <taxon>Chordata</taxon>
        <taxon>Craniata</taxon>
        <taxon>Vertebrata</taxon>
        <taxon>Euteleostomi</taxon>
        <taxon>Archelosauria</taxon>
        <taxon>Archosauria</taxon>
        <taxon>Dinosauria</taxon>
        <taxon>Saurischia</taxon>
        <taxon>Theropoda</taxon>
        <taxon>Coelurosauria</taxon>
        <taxon>Aves</taxon>
        <taxon>Neognathae</taxon>
        <taxon>Neoaves</taxon>
        <taxon>Gruiformes</taxon>
        <taxon>Gruidae</taxon>
        <taxon>Grus</taxon>
    </lineage>
</organism>
<protein>
    <submittedName>
        <fullName evidence="2">Uncharacterized protein</fullName>
    </submittedName>
</protein>
<evidence type="ECO:0000313" key="3">
    <source>
        <dbReference type="Proteomes" id="UP001623348"/>
    </source>
</evidence>
<sequence>MPACWMELLALTYAIGQLMTDIKKVLDDQNECTLLLQEHSPLSFQLKIIENVGKKIAFHLKTVEWNIADAFTVSTSKMDGDNTWRVH</sequence>
<proteinExistence type="predicted"/>
<evidence type="ECO:0000313" key="2">
    <source>
        <dbReference type="EMBL" id="GAB0189363.1"/>
    </source>
</evidence>
<keyword evidence="3" id="KW-1185">Reference proteome</keyword>
<keyword evidence="1" id="KW-0732">Signal</keyword>
<feature type="chain" id="PRO_5044744114" evidence="1">
    <location>
        <begin position="17"/>
        <end position="87"/>
    </location>
</feature>
<dbReference type="AlphaFoldDB" id="A0ABC9WV85"/>